<reference evidence="1" key="1">
    <citation type="submission" date="2020-05" db="EMBL/GenBank/DDBJ databases">
        <authorList>
            <person name="Chiriac C."/>
            <person name="Salcher M."/>
            <person name="Ghai R."/>
            <person name="Kavagutti S V."/>
        </authorList>
    </citation>
    <scope>NUCLEOTIDE SEQUENCE</scope>
</reference>
<name>A0A6J7SFI2_9ZZZZ</name>
<dbReference type="EMBL" id="CAFBPZ010000074">
    <property type="protein sequence ID" value="CAB5040104.1"/>
    <property type="molecule type" value="Genomic_DNA"/>
</dbReference>
<proteinExistence type="predicted"/>
<gene>
    <name evidence="1" type="ORF">UFOPK4237_01090</name>
</gene>
<protein>
    <submittedName>
        <fullName evidence="1">Unannotated protein</fullName>
    </submittedName>
</protein>
<organism evidence="1">
    <name type="scientific">freshwater metagenome</name>
    <dbReference type="NCBI Taxonomy" id="449393"/>
    <lineage>
        <taxon>unclassified sequences</taxon>
        <taxon>metagenomes</taxon>
        <taxon>ecological metagenomes</taxon>
    </lineage>
</organism>
<sequence length="71" mass="7679">MGAGSTAVCPRGMLLLRAAISLHTQPDDSEVRFLTVRIVRIDSGIASLKLAPCGRNYFGPHAYVQRHAAFP</sequence>
<accession>A0A6J7SFI2</accession>
<evidence type="ECO:0000313" key="1">
    <source>
        <dbReference type="EMBL" id="CAB5040104.1"/>
    </source>
</evidence>
<dbReference type="AlphaFoldDB" id="A0A6J7SFI2"/>